<dbReference type="InterPro" id="IPR051414">
    <property type="entry name" value="Adenylate-forming_Reductase"/>
</dbReference>
<dbReference type="SUPFAM" id="SSF51735">
    <property type="entry name" value="NAD(P)-binding Rossmann-fold domains"/>
    <property type="match status" value="1"/>
</dbReference>
<evidence type="ECO:0000313" key="5">
    <source>
        <dbReference type="Proteomes" id="UP000710849"/>
    </source>
</evidence>
<name>A0A9P5IQS7_9HELO</name>
<keyword evidence="2" id="KW-0597">Phosphoprotein</keyword>
<dbReference type="Gene3D" id="1.10.1200.10">
    <property type="entry name" value="ACP-like"/>
    <property type="match status" value="1"/>
</dbReference>
<dbReference type="PANTHER" id="PTHR43439:SF2">
    <property type="entry name" value="ENZYME, PUTATIVE (JCVI)-RELATED"/>
    <property type="match status" value="1"/>
</dbReference>
<evidence type="ECO:0000256" key="1">
    <source>
        <dbReference type="ARBA" id="ARBA00022450"/>
    </source>
</evidence>
<evidence type="ECO:0000259" key="3">
    <source>
        <dbReference type="PROSITE" id="PS50075"/>
    </source>
</evidence>
<dbReference type="Pfam" id="PF00550">
    <property type="entry name" value="PP-binding"/>
    <property type="match status" value="1"/>
</dbReference>
<dbReference type="SUPFAM" id="SSF47336">
    <property type="entry name" value="ACP-like"/>
    <property type="match status" value="1"/>
</dbReference>
<gene>
    <name evidence="4" type="ORF">EAE97_002262</name>
</gene>
<keyword evidence="5" id="KW-1185">Reference proteome</keyword>
<organism evidence="4 5">
    <name type="scientific">Botrytis byssoidea</name>
    <dbReference type="NCBI Taxonomy" id="139641"/>
    <lineage>
        <taxon>Eukaryota</taxon>
        <taxon>Fungi</taxon>
        <taxon>Dikarya</taxon>
        <taxon>Ascomycota</taxon>
        <taxon>Pezizomycotina</taxon>
        <taxon>Leotiomycetes</taxon>
        <taxon>Helotiales</taxon>
        <taxon>Sclerotiniaceae</taxon>
        <taxon>Botrytis</taxon>
    </lineage>
</organism>
<evidence type="ECO:0000313" key="4">
    <source>
        <dbReference type="EMBL" id="KAF7950710.1"/>
    </source>
</evidence>
<proteinExistence type="predicted"/>
<dbReference type="GeneID" id="62145851"/>
<feature type="domain" description="Carrier" evidence="3">
    <location>
        <begin position="19"/>
        <end position="97"/>
    </location>
</feature>
<dbReference type="PROSITE" id="PS50075">
    <property type="entry name" value="CARRIER"/>
    <property type="match status" value="1"/>
</dbReference>
<keyword evidence="1" id="KW-0596">Phosphopantetheine</keyword>
<dbReference type="EMBL" id="RCSW01000004">
    <property type="protein sequence ID" value="KAF7950710.1"/>
    <property type="molecule type" value="Genomic_DNA"/>
</dbReference>
<dbReference type="InterPro" id="IPR036736">
    <property type="entry name" value="ACP-like_sf"/>
</dbReference>
<comment type="caution">
    <text evidence="4">The sequence shown here is derived from an EMBL/GenBank/DDBJ whole genome shotgun (WGS) entry which is preliminary data.</text>
</comment>
<dbReference type="Gene3D" id="3.40.50.720">
    <property type="entry name" value="NAD(P)-binding Rossmann-like Domain"/>
    <property type="match status" value="1"/>
</dbReference>
<protein>
    <recommendedName>
        <fullName evidence="3">Carrier domain-containing protein</fullName>
    </recommendedName>
</protein>
<sequence length="521" mass="58577">MSAYSAGENEEKEELVDIRNIEAVHKLLRETVLKVTKWDEVKVQDEDNLFVQGMDSLQALQLIRHLRKALRKPDLAISILYTNPSIAQWLRSIMAMSQDESNTNTVNASNRRHKIETTLQQYVQLVDKISSKHEFGEKLSPVNEHVVVLTGSTGSLGSYILRTLMQDKSVSHIYCLDRSSSAHSRHLEKNKKNHESKDFPASITFLKTDFSKSDLDLDDETYKRIQHSATDIIHSAWPVNFNLSLETFKLQLDGIVHLLSFVSAISHHVSLLFISSISSILALDSTPIPETIIDDVSAPLPMGYAESKFISERIFDYASKTKLPTVDIKVARVGQIAGPAYTSGVWNPSEWMPSLVITSFHMGLLPENLGSNEMKLDWVPIDILSPSLIDLSFNQHPQTSESGARVFHPLNQRATTWNTLLPIILDTLNSLNPKVPIRSTPCTVWLAKLKDTTRNHVSSTAELEGMLEMYPAIKLLEFFESLPLTRWSNMDVERALGASVHLKGVSGIEGAWMRKWVGGWI</sequence>
<evidence type="ECO:0000256" key="2">
    <source>
        <dbReference type="ARBA" id="ARBA00022553"/>
    </source>
</evidence>
<dbReference type="InterPro" id="IPR009081">
    <property type="entry name" value="PP-bd_ACP"/>
</dbReference>
<dbReference type="Proteomes" id="UP000710849">
    <property type="component" value="Unassembled WGS sequence"/>
</dbReference>
<reference evidence="4 5" key="1">
    <citation type="journal article" date="2020" name="Genome Biol. Evol.">
        <title>Comparative genomics of Sclerotiniaceae.</title>
        <authorList>
            <person name="Valero Jimenez C.A."/>
            <person name="Steentjes M."/>
            <person name="Scholten O.E."/>
            <person name="Van Kan J.A.L."/>
        </authorList>
    </citation>
    <scope>NUCLEOTIDE SEQUENCE [LARGE SCALE GENOMIC DNA]</scope>
    <source>
        <strain evidence="4 5">MUCL 94</strain>
    </source>
</reference>
<dbReference type="InterPro" id="IPR013120">
    <property type="entry name" value="FAR_NAD-bd"/>
</dbReference>
<dbReference type="RefSeq" id="XP_038735979.1">
    <property type="nucleotide sequence ID" value="XM_038872773.1"/>
</dbReference>
<dbReference type="AlphaFoldDB" id="A0A9P5IQS7"/>
<accession>A0A9P5IQS7</accession>
<dbReference type="InterPro" id="IPR036291">
    <property type="entry name" value="NAD(P)-bd_dom_sf"/>
</dbReference>
<dbReference type="PANTHER" id="PTHR43439">
    <property type="entry name" value="PHENYLACETATE-COENZYME A LIGASE"/>
    <property type="match status" value="1"/>
</dbReference>
<dbReference type="Pfam" id="PF07993">
    <property type="entry name" value="NAD_binding_4"/>
    <property type="match status" value="1"/>
</dbReference>